<name>A0A9W8DVX9_9FUNG</name>
<accession>A0A9W8DVX9</accession>
<evidence type="ECO:0000256" key="1">
    <source>
        <dbReference type="SAM" id="MobiDB-lite"/>
    </source>
</evidence>
<gene>
    <name evidence="2" type="ORF">IWQ60_002155</name>
</gene>
<sequence>MPQIALPEFTPDEPPPPYTPYAGADEQVVEEGAAGFNNPPPGRRPPRVTSTTTRLNARPMGVNRPGTIPIRPSQLTTASVPHTTGGLANSGRPIGPRPVGGGTYQAVYPSQASLGVTGRTMPWCWKCEDTGFKRPGKPCNRCARGEAARLGITTCPSCFTAPRLSPRGPCPACGTRLPPSVWDYPAQVNPLSTLMAGLAGISLEPYPAPGTPGASSHVYGGAYPGGCYSGTWGRPPLTSNHSHPAPGGGAHYQARPYPGSGAFTSGSPYYSRTRSASGDLHTSVNNRGPNGYQPTMQDTMYSPGRLHIPANPSCYLCRSRRHIRDDGTLPASLLRRLPDRCPACNADWRASSIATN</sequence>
<evidence type="ECO:0000313" key="3">
    <source>
        <dbReference type="Proteomes" id="UP001150569"/>
    </source>
</evidence>
<feature type="compositionally biased region" description="Polar residues" evidence="1">
    <location>
        <begin position="263"/>
        <end position="300"/>
    </location>
</feature>
<organism evidence="2 3">
    <name type="scientific">Tieghemiomyces parasiticus</name>
    <dbReference type="NCBI Taxonomy" id="78921"/>
    <lineage>
        <taxon>Eukaryota</taxon>
        <taxon>Fungi</taxon>
        <taxon>Fungi incertae sedis</taxon>
        <taxon>Zoopagomycota</taxon>
        <taxon>Kickxellomycotina</taxon>
        <taxon>Dimargaritomycetes</taxon>
        <taxon>Dimargaritales</taxon>
        <taxon>Dimargaritaceae</taxon>
        <taxon>Tieghemiomyces</taxon>
    </lineage>
</organism>
<dbReference type="OrthoDB" id="2405700at2759"/>
<feature type="region of interest" description="Disordered" evidence="1">
    <location>
        <begin position="1"/>
        <end position="51"/>
    </location>
</feature>
<keyword evidence="3" id="KW-1185">Reference proteome</keyword>
<comment type="caution">
    <text evidence="2">The sequence shown here is derived from an EMBL/GenBank/DDBJ whole genome shotgun (WGS) entry which is preliminary data.</text>
</comment>
<dbReference type="Proteomes" id="UP001150569">
    <property type="component" value="Unassembled WGS sequence"/>
</dbReference>
<dbReference type="EMBL" id="JANBPT010000078">
    <property type="protein sequence ID" value="KAJ1928307.1"/>
    <property type="molecule type" value="Genomic_DNA"/>
</dbReference>
<reference evidence="2" key="1">
    <citation type="submission" date="2022-07" db="EMBL/GenBank/DDBJ databases">
        <title>Phylogenomic reconstructions and comparative analyses of Kickxellomycotina fungi.</title>
        <authorList>
            <person name="Reynolds N.K."/>
            <person name="Stajich J.E."/>
            <person name="Barry K."/>
            <person name="Grigoriev I.V."/>
            <person name="Crous P."/>
            <person name="Smith M.E."/>
        </authorList>
    </citation>
    <scope>NUCLEOTIDE SEQUENCE</scope>
    <source>
        <strain evidence="2">RSA 861</strain>
    </source>
</reference>
<dbReference type="AlphaFoldDB" id="A0A9W8DVX9"/>
<evidence type="ECO:0000313" key="2">
    <source>
        <dbReference type="EMBL" id="KAJ1928307.1"/>
    </source>
</evidence>
<feature type="region of interest" description="Disordered" evidence="1">
    <location>
        <begin position="263"/>
        <end position="303"/>
    </location>
</feature>
<proteinExistence type="predicted"/>
<protein>
    <submittedName>
        <fullName evidence="2">Uncharacterized protein</fullName>
    </submittedName>
</protein>
<feature type="region of interest" description="Disordered" evidence="1">
    <location>
        <begin position="238"/>
        <end position="257"/>
    </location>
</feature>